<comment type="catalytic activity">
    <reaction evidence="10">
        <text>L-threonyl-[protein] + ATP = O-phospho-L-threonyl-[protein] + ADP + H(+)</text>
        <dbReference type="Rhea" id="RHEA:46608"/>
        <dbReference type="Rhea" id="RHEA-COMP:11060"/>
        <dbReference type="Rhea" id="RHEA-COMP:11605"/>
        <dbReference type="ChEBI" id="CHEBI:15378"/>
        <dbReference type="ChEBI" id="CHEBI:30013"/>
        <dbReference type="ChEBI" id="CHEBI:30616"/>
        <dbReference type="ChEBI" id="CHEBI:61977"/>
        <dbReference type="ChEBI" id="CHEBI:456216"/>
        <dbReference type="EC" id="2.7.11.1"/>
    </reaction>
</comment>
<comment type="similarity">
    <text evidence="1">Belongs to the protein kinase superfamily. AGC Ser/Thr protein kinase family.</text>
</comment>
<dbReference type="InterPro" id="IPR011009">
    <property type="entry name" value="Kinase-like_dom_sf"/>
</dbReference>
<keyword evidence="7" id="KW-0418">Kinase</keyword>
<keyword evidence="15" id="KW-1185">Reference proteome</keyword>
<dbReference type="STRING" id="195883.A0A482XDV3"/>
<dbReference type="CDD" id="cd05610">
    <property type="entry name" value="STKc_MASTL"/>
    <property type="match status" value="1"/>
</dbReference>
<dbReference type="InParanoid" id="A0A482XDV3"/>
<feature type="domain" description="Protein kinase" evidence="12">
    <location>
        <begin position="51"/>
        <end position="565"/>
    </location>
</feature>
<name>A0A482XDV3_LAOST</name>
<dbReference type="InterPro" id="IPR008271">
    <property type="entry name" value="Ser/Thr_kinase_AS"/>
</dbReference>
<dbReference type="GO" id="GO:0035556">
    <property type="term" value="P:intracellular signal transduction"/>
    <property type="evidence" value="ECO:0007669"/>
    <property type="project" value="TreeGrafter"/>
</dbReference>
<evidence type="ECO:0000256" key="2">
    <source>
        <dbReference type="ARBA" id="ARBA00012513"/>
    </source>
</evidence>
<dbReference type="EC" id="2.7.11.1" evidence="2"/>
<dbReference type="Gene3D" id="3.30.200.20">
    <property type="entry name" value="Phosphorylase Kinase, domain 1"/>
    <property type="match status" value="2"/>
</dbReference>
<dbReference type="SUPFAM" id="SSF56112">
    <property type="entry name" value="Protein kinase-like (PK-like)"/>
    <property type="match status" value="1"/>
</dbReference>
<dbReference type="EMBL" id="QKKF02011224">
    <property type="protein sequence ID" value="RZF44175.1"/>
    <property type="molecule type" value="Genomic_DNA"/>
</dbReference>
<evidence type="ECO:0000256" key="1">
    <source>
        <dbReference type="ARBA" id="ARBA00009903"/>
    </source>
</evidence>
<dbReference type="InterPro" id="IPR037638">
    <property type="entry name" value="MASTL_STKc"/>
</dbReference>
<evidence type="ECO:0000259" key="12">
    <source>
        <dbReference type="PROSITE" id="PS50011"/>
    </source>
</evidence>
<dbReference type="Gene3D" id="1.10.510.10">
    <property type="entry name" value="Transferase(Phosphotransferase) domain 1"/>
    <property type="match status" value="2"/>
</dbReference>
<gene>
    <name evidence="14" type="ORF">LSTR_LSTR003815</name>
</gene>
<dbReference type="Proteomes" id="UP000291343">
    <property type="component" value="Unassembled WGS sequence"/>
</dbReference>
<dbReference type="PANTHER" id="PTHR24356:SF1">
    <property type="entry name" value="SERINE_THREONINE-PROTEIN KINASE GREATWALL"/>
    <property type="match status" value="1"/>
</dbReference>
<dbReference type="FunCoup" id="A0A482XDV3">
    <property type="interactions" value="1084"/>
</dbReference>
<evidence type="ECO:0000256" key="7">
    <source>
        <dbReference type="ARBA" id="ARBA00022777"/>
    </source>
</evidence>
<dbReference type="PROSITE" id="PS00108">
    <property type="entry name" value="PROTEIN_KINASE_ST"/>
    <property type="match status" value="1"/>
</dbReference>
<dbReference type="PANTHER" id="PTHR24356">
    <property type="entry name" value="SERINE/THREONINE-PROTEIN KINASE"/>
    <property type="match status" value="1"/>
</dbReference>
<dbReference type="FunFam" id="3.30.200.20:FF:000550">
    <property type="entry name" value="Serine/threonine-protein kinase greatwall"/>
    <property type="match status" value="1"/>
</dbReference>
<organism evidence="14 15">
    <name type="scientific">Laodelphax striatellus</name>
    <name type="common">Small brown planthopper</name>
    <name type="synonym">Delphax striatella</name>
    <dbReference type="NCBI Taxonomy" id="195883"/>
    <lineage>
        <taxon>Eukaryota</taxon>
        <taxon>Metazoa</taxon>
        <taxon>Ecdysozoa</taxon>
        <taxon>Arthropoda</taxon>
        <taxon>Hexapoda</taxon>
        <taxon>Insecta</taxon>
        <taxon>Pterygota</taxon>
        <taxon>Neoptera</taxon>
        <taxon>Paraneoptera</taxon>
        <taxon>Hemiptera</taxon>
        <taxon>Auchenorrhyncha</taxon>
        <taxon>Fulgoroidea</taxon>
        <taxon>Delphacidae</taxon>
        <taxon>Criomorphinae</taxon>
        <taxon>Laodelphax</taxon>
    </lineage>
</organism>
<dbReference type="AlphaFoldDB" id="A0A482XDV3"/>
<dbReference type="InterPro" id="IPR000719">
    <property type="entry name" value="Prot_kinase_dom"/>
</dbReference>
<dbReference type="GO" id="GO:0004674">
    <property type="term" value="F:protein serine/threonine kinase activity"/>
    <property type="evidence" value="ECO:0007669"/>
    <property type="project" value="UniProtKB-KW"/>
</dbReference>
<comment type="caution">
    <text evidence="14">The sequence shown here is derived from an EMBL/GenBank/DDBJ whole genome shotgun (WGS) entry which is preliminary data.</text>
</comment>
<dbReference type="InterPro" id="IPR000961">
    <property type="entry name" value="AGC-kinase_C"/>
</dbReference>
<evidence type="ECO:0000256" key="3">
    <source>
        <dbReference type="ARBA" id="ARBA00022148"/>
    </source>
</evidence>
<dbReference type="InterPro" id="IPR050236">
    <property type="entry name" value="Ser_Thr_kinase_AGC"/>
</dbReference>
<dbReference type="OrthoDB" id="162894at2759"/>
<proteinExistence type="inferred from homology"/>
<dbReference type="PROSITE" id="PS50011">
    <property type="entry name" value="PROTEIN_KINASE_DOM"/>
    <property type="match status" value="1"/>
</dbReference>
<evidence type="ECO:0000256" key="10">
    <source>
        <dbReference type="ARBA" id="ARBA00047899"/>
    </source>
</evidence>
<dbReference type="PROSITE" id="PS51285">
    <property type="entry name" value="AGC_KINASE_CTER"/>
    <property type="match status" value="1"/>
</dbReference>
<dbReference type="FunFam" id="1.10.510.10:FF:000278">
    <property type="entry name" value="serine/threonine-protein kinase greatwall isoform X1"/>
    <property type="match status" value="1"/>
</dbReference>
<evidence type="ECO:0000256" key="6">
    <source>
        <dbReference type="ARBA" id="ARBA00022741"/>
    </source>
</evidence>
<feature type="domain" description="AGC-kinase C-terminal" evidence="13">
    <location>
        <begin position="566"/>
        <end position="609"/>
    </location>
</feature>
<reference evidence="14 15" key="1">
    <citation type="journal article" date="2017" name="Gigascience">
        <title>Genome sequence of the small brown planthopper, Laodelphax striatellus.</title>
        <authorList>
            <person name="Zhu J."/>
            <person name="Jiang F."/>
            <person name="Wang X."/>
            <person name="Yang P."/>
            <person name="Bao Y."/>
            <person name="Zhao W."/>
            <person name="Wang W."/>
            <person name="Lu H."/>
            <person name="Wang Q."/>
            <person name="Cui N."/>
            <person name="Li J."/>
            <person name="Chen X."/>
            <person name="Luo L."/>
            <person name="Yu J."/>
            <person name="Kang L."/>
            <person name="Cui F."/>
        </authorList>
    </citation>
    <scope>NUCLEOTIDE SEQUENCE [LARGE SCALE GENOMIC DNA]</scope>
    <source>
        <strain evidence="14">Lst14</strain>
    </source>
</reference>
<evidence type="ECO:0000313" key="15">
    <source>
        <dbReference type="Proteomes" id="UP000291343"/>
    </source>
</evidence>
<comment type="catalytic activity">
    <reaction evidence="11">
        <text>L-seryl-[protein] + ATP = O-phospho-L-seryl-[protein] + ADP + H(+)</text>
        <dbReference type="Rhea" id="RHEA:17989"/>
        <dbReference type="Rhea" id="RHEA-COMP:9863"/>
        <dbReference type="Rhea" id="RHEA-COMP:11604"/>
        <dbReference type="ChEBI" id="CHEBI:15378"/>
        <dbReference type="ChEBI" id="CHEBI:29999"/>
        <dbReference type="ChEBI" id="CHEBI:30616"/>
        <dbReference type="ChEBI" id="CHEBI:83421"/>
        <dbReference type="ChEBI" id="CHEBI:456216"/>
        <dbReference type="EC" id="2.7.11.1"/>
    </reaction>
</comment>
<evidence type="ECO:0000256" key="8">
    <source>
        <dbReference type="ARBA" id="ARBA00022840"/>
    </source>
</evidence>
<protein>
    <recommendedName>
        <fullName evidence="3">Serine/threonine-protein kinase greatwall</fullName>
        <ecNumber evidence="2">2.7.11.1</ecNumber>
    </recommendedName>
    <alternativeName>
        <fullName evidence="9">Microtubule-associated serine/threonine-protein kinase-like</fullName>
    </alternativeName>
</protein>
<keyword evidence="6" id="KW-0547">Nucleotide-binding</keyword>
<dbReference type="SMART" id="SM00220">
    <property type="entry name" value="S_TKc"/>
    <property type="match status" value="1"/>
</dbReference>
<evidence type="ECO:0000256" key="4">
    <source>
        <dbReference type="ARBA" id="ARBA00022527"/>
    </source>
</evidence>
<evidence type="ECO:0000256" key="11">
    <source>
        <dbReference type="ARBA" id="ARBA00048679"/>
    </source>
</evidence>
<accession>A0A482XDV3</accession>
<evidence type="ECO:0000256" key="5">
    <source>
        <dbReference type="ARBA" id="ARBA00022679"/>
    </source>
</evidence>
<dbReference type="GO" id="GO:0005634">
    <property type="term" value="C:nucleus"/>
    <property type="evidence" value="ECO:0007669"/>
    <property type="project" value="TreeGrafter"/>
</dbReference>
<keyword evidence="4" id="KW-0723">Serine/threonine-protein kinase</keyword>
<dbReference type="Pfam" id="PF00069">
    <property type="entry name" value="Pkinase"/>
    <property type="match status" value="2"/>
</dbReference>
<sequence>MTLFEMDNSIAEMDEINGYVDEVKTDDIKHSILQTVISNSNKVKAPEIDDFKILKPISRGAYGKVFLGCKKDNPDQLFAIKVMKKCEMIHKNMASQVVNERNALALSRSPFCVNLFYSLQTPLCVYLVMEYMIGGDLKSLLSMYGCFDEHMAAFYSAEVVLALQYLHRHGIVHRDLKPDNMLLSASGHLKLTDFGLSRIALHRDLVMEDLINQTPYQGSKIRTPGQLLSLTSHLSFGSNDGTPVSMKAHRLNITDEYESEESHSVLSGVNSFIADHNESLNSSSYYTCKSSTNPTDAEYSVKSDFSFSISKSRTCKRMNSTEDDRASKRLRTPLGEVSINTQNTQLTQEISKLDMYGHSSIQHERTPLKGVLKSKCASEDQLWNNVHVSTPVSESARRHSDVVTGIKSTRFTLPVPSTMEIRDGLHMDEPAVSPIATPYPNVLRNVNNTPYRTPKSTRRGKLSSDQRILGTPDYLAPELLLKQGHGPAVDWWALGVCMYEFLTGVLPFNDETPQLVFNHILQKDIEWPDGEDALTEAAQTAVDQLLTLDPVERPSGPEVQEFPFFSHIDWDKLLEETPPFVPQPDDIADTSYFQARNQMNHLKVSNFDL</sequence>
<evidence type="ECO:0000313" key="14">
    <source>
        <dbReference type="EMBL" id="RZF44175.1"/>
    </source>
</evidence>
<keyword evidence="8" id="KW-0067">ATP-binding</keyword>
<dbReference type="GO" id="GO:0005524">
    <property type="term" value="F:ATP binding"/>
    <property type="evidence" value="ECO:0007669"/>
    <property type="project" value="UniProtKB-KW"/>
</dbReference>
<keyword evidence="5" id="KW-0808">Transferase</keyword>
<evidence type="ECO:0000256" key="9">
    <source>
        <dbReference type="ARBA" id="ARBA00033099"/>
    </source>
</evidence>
<dbReference type="FunFam" id="1.10.510.10:FF:000484">
    <property type="entry name" value="Serine/threonine-protein kinase greatwall, putative"/>
    <property type="match status" value="1"/>
</dbReference>
<evidence type="ECO:0000259" key="13">
    <source>
        <dbReference type="PROSITE" id="PS51285"/>
    </source>
</evidence>